<dbReference type="RefSeq" id="WP_212817841.1">
    <property type="nucleotide sequence ID" value="NZ_AP023359.1"/>
</dbReference>
<evidence type="ECO:0000256" key="1">
    <source>
        <dbReference type="SAM" id="MobiDB-lite"/>
    </source>
</evidence>
<evidence type="ECO:0000313" key="3">
    <source>
        <dbReference type="Proteomes" id="UP000680866"/>
    </source>
</evidence>
<protein>
    <submittedName>
        <fullName evidence="2">Uncharacterized protein</fullName>
    </submittedName>
</protein>
<name>A0A810N5R0_9ACTN</name>
<reference evidence="2" key="1">
    <citation type="submission" date="2020-08" db="EMBL/GenBank/DDBJ databases">
        <title>Whole genome shotgun sequence of Polymorphospora rubra NBRC 101157.</title>
        <authorList>
            <person name="Komaki H."/>
            <person name="Tamura T."/>
        </authorList>
    </citation>
    <scope>NUCLEOTIDE SEQUENCE</scope>
    <source>
        <strain evidence="2">NBRC 101157</strain>
    </source>
</reference>
<dbReference type="AlphaFoldDB" id="A0A810N5R0"/>
<dbReference type="Proteomes" id="UP000680866">
    <property type="component" value="Chromosome"/>
</dbReference>
<accession>A0A810N5R0</accession>
<gene>
    <name evidence="2" type="ORF">Prubr_56580</name>
</gene>
<dbReference type="EMBL" id="AP023359">
    <property type="protein sequence ID" value="BCJ68637.1"/>
    <property type="molecule type" value="Genomic_DNA"/>
</dbReference>
<organism evidence="2 3">
    <name type="scientific">Polymorphospora rubra</name>
    <dbReference type="NCBI Taxonomy" id="338584"/>
    <lineage>
        <taxon>Bacteria</taxon>
        <taxon>Bacillati</taxon>
        <taxon>Actinomycetota</taxon>
        <taxon>Actinomycetes</taxon>
        <taxon>Micromonosporales</taxon>
        <taxon>Micromonosporaceae</taxon>
        <taxon>Polymorphospora</taxon>
    </lineage>
</organism>
<feature type="region of interest" description="Disordered" evidence="1">
    <location>
        <begin position="120"/>
        <end position="161"/>
    </location>
</feature>
<feature type="compositionally biased region" description="Low complexity" evidence="1">
    <location>
        <begin position="410"/>
        <end position="419"/>
    </location>
</feature>
<keyword evidence="3" id="KW-1185">Reference proteome</keyword>
<feature type="compositionally biased region" description="Basic and acidic residues" evidence="1">
    <location>
        <begin position="359"/>
        <end position="408"/>
    </location>
</feature>
<sequence>MRHPARYGSVGRLRRRRGERLPVEHVALPVDRAGLDPYAVGVDAGELHTLVVEPQLYAGVAVDDAGLAGQGEGFLADAQAAAGVGELQVRLHPVEDALDGAVAGAEQGLVAYLGPASAGQQGGAAADEAARGGAADDLAGQPAEHGRAEQSTLDGAGDDLTDVEVGTGALRDLHQLADHVAAAHEAGADRDPGADVLGEFTGERDLGDLAGDVLVQALPGDLFEGLVDGDAGAGLAGDGPGAEPGQELLFELLDQLGPGGEQSPAGQDPGLGAELALEFALHRPVGRLAQPLAGHPVGDRTGDDVAGQHVADQGGAGLPGDGGQRGTQRGQRGGRPRDRGDDPGQRRTGERRHGHPQHARRDGPYDGRDGAGHGEVDRPDRGPDRDRADRGADHGGGRGEGAAERGDRAGGAAQRQPAGGDRRHDEHDQRDDQHDQAEQGHELHQFDLEAEALHALLHRAEGADHLPQ</sequence>
<evidence type="ECO:0000313" key="2">
    <source>
        <dbReference type="EMBL" id="BCJ68637.1"/>
    </source>
</evidence>
<dbReference type="KEGG" id="pry:Prubr_56580"/>
<proteinExistence type="predicted"/>
<feature type="compositionally biased region" description="Gly residues" evidence="1">
    <location>
        <begin position="314"/>
        <end position="325"/>
    </location>
</feature>
<feature type="compositionally biased region" description="Basic residues" evidence="1">
    <location>
        <begin position="349"/>
        <end position="358"/>
    </location>
</feature>
<feature type="compositionally biased region" description="Basic and acidic residues" evidence="1">
    <location>
        <begin position="420"/>
        <end position="447"/>
    </location>
</feature>
<feature type="compositionally biased region" description="Low complexity" evidence="1">
    <location>
        <begin position="120"/>
        <end position="141"/>
    </location>
</feature>
<feature type="region of interest" description="Disordered" evidence="1">
    <location>
        <begin position="290"/>
        <end position="449"/>
    </location>
</feature>
<feature type="compositionally biased region" description="Basic and acidic residues" evidence="1">
    <location>
        <begin position="335"/>
        <end position="348"/>
    </location>
</feature>